<organism evidence="1 2">
    <name type="scientific">Alistipes putredinis DSM 17216</name>
    <dbReference type="NCBI Taxonomy" id="445970"/>
    <lineage>
        <taxon>Bacteria</taxon>
        <taxon>Pseudomonadati</taxon>
        <taxon>Bacteroidota</taxon>
        <taxon>Bacteroidia</taxon>
        <taxon>Bacteroidales</taxon>
        <taxon>Rikenellaceae</taxon>
        <taxon>Alistipes</taxon>
    </lineage>
</organism>
<gene>
    <name evidence="1" type="ORF">ALIPUT_00345</name>
</gene>
<name>B0MSQ2_9BACT</name>
<dbReference type="AlphaFoldDB" id="B0MSQ2"/>
<protein>
    <submittedName>
        <fullName evidence="1">Outer membrane insertion signal domain protein</fullName>
    </submittedName>
</protein>
<dbReference type="HOGENOM" id="CLU_316392_0_0_10"/>
<evidence type="ECO:0000313" key="1">
    <source>
        <dbReference type="EMBL" id="EDS04474.1"/>
    </source>
</evidence>
<keyword evidence="2" id="KW-1185">Reference proteome</keyword>
<proteinExistence type="predicted"/>
<comment type="caution">
    <text evidence="1">The sequence shown here is derived from an EMBL/GenBank/DDBJ whole genome shotgun (WGS) entry which is preliminary data.</text>
</comment>
<dbReference type="eggNOG" id="COG1629">
    <property type="taxonomic scope" value="Bacteria"/>
</dbReference>
<dbReference type="Proteomes" id="UP000005819">
    <property type="component" value="Unassembled WGS sequence"/>
</dbReference>
<dbReference type="SUPFAM" id="SSF56935">
    <property type="entry name" value="Porins"/>
    <property type="match status" value="1"/>
</dbReference>
<sequence length="876" mass="100818">MERQVAACHIAGALAGIRCSARDTEVIGIKTGAISRTELKINRTQASDFFIIWVYLYHTMTQMRYLLFVVIGLIGCFPLRAQTPEDNLRDEEYYPFQNGYEEPYSPMIDTDSSLFYRAIQSTGDLFRDATDFKFSFVAYNRRGEPYRPDRMSLNGIRLPSRYIPSMNALYPQKYGEPMNGWHLPTTLDAEYRTSEEPLLPERNAALQFSGRNYLMGLRLTIAENLGRNWDLAATVQGRTGRDLYADGVFSNSLNAAILLSKRFGDRHLFSLLTVVPVSMRSLRTSSTREAFDLTGNPLYNPSWGYQDGKVRSGRIRREAVPLAAAAYRIRLTDATSLAATFTAETGIRRYSSLAWYDAPSPMPDYYRWMPGYQTDPVTRLEMENIWRANDVRYTQIDWDEFYRQNRNSKDGSATYLMEDRVERIANMQLLAEGITRISERLTVRYGIRAARTDSRFYKQMRDLMGRSYFVDRDYYLIDDGVYGNKLQNDLRHPDRIIREGDRFGYDYDLRRNEIGAGGSLEYRADRLRAFIAAEVGAASVFRRGHYEKELFAGNKSFGKSRALHFAPYLFRASAGYSFSVRHHLEMTVYASSRTPDGDDLFLNLEYNNRPVEDPTEEKRYGAELNYTWSGRNVRFRATLFVVRTADGMQVRHYYDDFYATYSDMAAAGIGTLRYGAEATALIRLAYRWNLTLAASAGRYRYADNPVVTVYADANNEVLDRNATSYMGDCSVGNTPQLTGFAGLNYYGPKGWGVQAEAAWTGNRFVEPSLVRRTSRIARQLAESPEAFELFTRQERLGDAFTLNVTLFKSFYFNASRLTLMLSVRNLLNDRDQLFSGYESPRVRRIRTADTYVYRPLDTRYLYAYPRTFYASISYKF</sequence>
<evidence type="ECO:0000313" key="2">
    <source>
        <dbReference type="Proteomes" id="UP000005819"/>
    </source>
</evidence>
<dbReference type="EMBL" id="ABFK02000016">
    <property type="protein sequence ID" value="EDS04474.1"/>
    <property type="molecule type" value="Genomic_DNA"/>
</dbReference>
<reference evidence="1" key="2">
    <citation type="submission" date="2013-09" db="EMBL/GenBank/DDBJ databases">
        <title>Draft genome sequence of Alistipes putredinis (DSM 17216).</title>
        <authorList>
            <person name="Sudarsanam P."/>
            <person name="Ley R."/>
            <person name="Guruge J."/>
            <person name="Turnbaugh P.J."/>
            <person name="Mahowald M."/>
            <person name="Liep D."/>
            <person name="Gordon J."/>
        </authorList>
    </citation>
    <scope>NUCLEOTIDE SEQUENCE</scope>
    <source>
        <strain evidence="1">DSM 17216</strain>
    </source>
</reference>
<accession>B0MSQ2</accession>
<reference evidence="1" key="1">
    <citation type="submission" date="2007-10" db="EMBL/GenBank/DDBJ databases">
        <authorList>
            <person name="Fulton L."/>
            <person name="Clifton S."/>
            <person name="Fulton B."/>
            <person name="Xu J."/>
            <person name="Minx P."/>
            <person name="Pepin K.H."/>
            <person name="Johnson M."/>
            <person name="Thiruvilangam P."/>
            <person name="Bhonagiri V."/>
            <person name="Nash W.E."/>
            <person name="Mardis E.R."/>
            <person name="Wilson R.K."/>
        </authorList>
    </citation>
    <scope>NUCLEOTIDE SEQUENCE [LARGE SCALE GENOMIC DNA]</scope>
    <source>
        <strain evidence="1">DSM 17216</strain>
    </source>
</reference>